<dbReference type="PANTHER" id="PTHR12702">
    <property type="entry name" value="SEC15"/>
    <property type="match status" value="1"/>
</dbReference>
<dbReference type="GO" id="GO:0000145">
    <property type="term" value="C:exocyst"/>
    <property type="evidence" value="ECO:0007669"/>
    <property type="project" value="TreeGrafter"/>
</dbReference>
<dbReference type="InterPro" id="IPR007225">
    <property type="entry name" value="EXOC6/Sec15"/>
</dbReference>
<dbReference type="InterPro" id="IPR046361">
    <property type="entry name" value="EXOC6/Sec15_C"/>
</dbReference>
<accession>A0A5B7G694</accession>
<dbReference type="PANTHER" id="PTHR12702:SF0">
    <property type="entry name" value="EXOCYST COMPLEX COMPONENT 6"/>
    <property type="match status" value="1"/>
</dbReference>
<dbReference type="GO" id="GO:0006886">
    <property type="term" value="P:intracellular protein transport"/>
    <property type="evidence" value="ECO:0007669"/>
    <property type="project" value="InterPro"/>
</dbReference>
<dbReference type="OrthoDB" id="10267033at2759"/>
<gene>
    <name evidence="2" type="primary">Sec15</name>
    <name evidence="2" type="ORF">E2C01_049386</name>
</gene>
<dbReference type="AlphaFoldDB" id="A0A5B7G694"/>
<protein>
    <submittedName>
        <fullName evidence="2">Exocyst complex component 6</fullName>
    </submittedName>
</protein>
<dbReference type="GO" id="GO:0090522">
    <property type="term" value="P:vesicle tethering involved in exocytosis"/>
    <property type="evidence" value="ECO:0007669"/>
    <property type="project" value="InterPro"/>
</dbReference>
<comment type="caution">
    <text evidence="2">The sequence shown here is derived from an EMBL/GenBank/DDBJ whole genome shotgun (WGS) entry which is preliminary data.</text>
</comment>
<evidence type="ECO:0000259" key="1">
    <source>
        <dbReference type="Pfam" id="PF04091"/>
    </source>
</evidence>
<dbReference type="GO" id="GO:0006893">
    <property type="term" value="P:Golgi to plasma membrane transport"/>
    <property type="evidence" value="ECO:0007669"/>
    <property type="project" value="TreeGrafter"/>
</dbReference>
<dbReference type="Pfam" id="PF04091">
    <property type="entry name" value="Sec15_C"/>
    <property type="match status" value="1"/>
</dbReference>
<dbReference type="Proteomes" id="UP000324222">
    <property type="component" value="Unassembled WGS sequence"/>
</dbReference>
<dbReference type="EMBL" id="VSRR010013191">
    <property type="protein sequence ID" value="MPC55451.1"/>
    <property type="molecule type" value="Genomic_DNA"/>
</dbReference>
<feature type="domain" description="Exocyst complex subunit EXOC6/Sec15 C-terminal" evidence="1">
    <location>
        <begin position="1"/>
        <end position="46"/>
    </location>
</feature>
<dbReference type="GO" id="GO:0016020">
    <property type="term" value="C:membrane"/>
    <property type="evidence" value="ECO:0007669"/>
    <property type="project" value="TreeGrafter"/>
</dbReference>
<name>A0A5B7G694_PORTR</name>
<sequence>MCFADLRQLLDLFMTEDWSTYLHDYGSENSKYLRVSPHNAIIVVEKLREGEKRGMFSILKRSDKKKLLETVLKQLKQLTQQHAS</sequence>
<evidence type="ECO:0000313" key="3">
    <source>
        <dbReference type="Proteomes" id="UP000324222"/>
    </source>
</evidence>
<evidence type="ECO:0000313" key="2">
    <source>
        <dbReference type="EMBL" id="MPC55451.1"/>
    </source>
</evidence>
<keyword evidence="3" id="KW-1185">Reference proteome</keyword>
<reference evidence="2 3" key="1">
    <citation type="submission" date="2019-05" db="EMBL/GenBank/DDBJ databases">
        <title>Another draft genome of Portunus trituberculatus and its Hox gene families provides insights of decapod evolution.</title>
        <authorList>
            <person name="Jeong J.-H."/>
            <person name="Song I."/>
            <person name="Kim S."/>
            <person name="Choi T."/>
            <person name="Kim D."/>
            <person name="Ryu S."/>
            <person name="Kim W."/>
        </authorList>
    </citation>
    <scope>NUCLEOTIDE SEQUENCE [LARGE SCALE GENOMIC DNA]</scope>
    <source>
        <tissue evidence="2">Muscle</tissue>
    </source>
</reference>
<organism evidence="2 3">
    <name type="scientific">Portunus trituberculatus</name>
    <name type="common">Swimming crab</name>
    <name type="synonym">Neptunus trituberculatus</name>
    <dbReference type="NCBI Taxonomy" id="210409"/>
    <lineage>
        <taxon>Eukaryota</taxon>
        <taxon>Metazoa</taxon>
        <taxon>Ecdysozoa</taxon>
        <taxon>Arthropoda</taxon>
        <taxon>Crustacea</taxon>
        <taxon>Multicrustacea</taxon>
        <taxon>Malacostraca</taxon>
        <taxon>Eumalacostraca</taxon>
        <taxon>Eucarida</taxon>
        <taxon>Decapoda</taxon>
        <taxon>Pleocyemata</taxon>
        <taxon>Brachyura</taxon>
        <taxon>Eubrachyura</taxon>
        <taxon>Portunoidea</taxon>
        <taxon>Portunidae</taxon>
        <taxon>Portuninae</taxon>
        <taxon>Portunus</taxon>
    </lineage>
</organism>
<proteinExistence type="predicted"/>